<dbReference type="Proteomes" id="UP000660680">
    <property type="component" value="Unassembled WGS sequence"/>
</dbReference>
<dbReference type="InterPro" id="IPR007343">
    <property type="entry name" value="Uncharacterised_pept_Zn_put"/>
</dbReference>
<keyword evidence="2 5" id="KW-0812">Transmembrane</keyword>
<evidence type="ECO:0000256" key="2">
    <source>
        <dbReference type="ARBA" id="ARBA00022692"/>
    </source>
</evidence>
<gene>
    <name evidence="6" type="ORF">GCM10010171_52830</name>
</gene>
<name>A0A918LHC8_9PSEU</name>
<reference evidence="6" key="2">
    <citation type="submission" date="2020-09" db="EMBL/GenBank/DDBJ databases">
        <authorList>
            <person name="Sun Q."/>
            <person name="Ohkuma M."/>
        </authorList>
    </citation>
    <scope>NUCLEOTIDE SEQUENCE</scope>
    <source>
        <strain evidence="6">JCM 3276</strain>
    </source>
</reference>
<proteinExistence type="predicted"/>
<evidence type="ECO:0000313" key="7">
    <source>
        <dbReference type="Proteomes" id="UP000660680"/>
    </source>
</evidence>
<keyword evidence="3 5" id="KW-1133">Transmembrane helix</keyword>
<dbReference type="AlphaFoldDB" id="A0A918LHC8"/>
<keyword evidence="7" id="KW-1185">Reference proteome</keyword>
<organism evidence="6 7">
    <name type="scientific">Actinokineospora fastidiosa</name>
    <dbReference type="NCBI Taxonomy" id="1816"/>
    <lineage>
        <taxon>Bacteria</taxon>
        <taxon>Bacillati</taxon>
        <taxon>Actinomycetota</taxon>
        <taxon>Actinomycetes</taxon>
        <taxon>Pseudonocardiales</taxon>
        <taxon>Pseudonocardiaceae</taxon>
        <taxon>Actinokineospora</taxon>
    </lineage>
</organism>
<evidence type="ECO:0008006" key="8">
    <source>
        <dbReference type="Google" id="ProtNLM"/>
    </source>
</evidence>
<dbReference type="PANTHER" id="PTHR30168:SF0">
    <property type="entry name" value="INNER MEMBRANE PROTEIN"/>
    <property type="match status" value="1"/>
</dbReference>
<comment type="subcellular location">
    <subcellularLocation>
        <location evidence="1">Membrane</location>
        <topology evidence="1">Single-pass membrane protein</topology>
    </subcellularLocation>
</comment>
<evidence type="ECO:0000256" key="4">
    <source>
        <dbReference type="ARBA" id="ARBA00023136"/>
    </source>
</evidence>
<evidence type="ECO:0000256" key="5">
    <source>
        <dbReference type="SAM" id="Phobius"/>
    </source>
</evidence>
<dbReference type="EMBL" id="BMRB01000005">
    <property type="protein sequence ID" value="GGS51041.1"/>
    <property type="molecule type" value="Genomic_DNA"/>
</dbReference>
<reference evidence="6" key="1">
    <citation type="journal article" date="2014" name="Int. J. Syst. Evol. Microbiol.">
        <title>Complete genome sequence of Corynebacterium casei LMG S-19264T (=DSM 44701T), isolated from a smear-ripened cheese.</title>
        <authorList>
            <consortium name="US DOE Joint Genome Institute (JGI-PGF)"/>
            <person name="Walter F."/>
            <person name="Albersmeier A."/>
            <person name="Kalinowski J."/>
            <person name="Ruckert C."/>
        </authorList>
    </citation>
    <scope>NUCLEOTIDE SEQUENCE</scope>
    <source>
        <strain evidence="6">JCM 3276</strain>
    </source>
</reference>
<evidence type="ECO:0000256" key="3">
    <source>
        <dbReference type="ARBA" id="ARBA00022989"/>
    </source>
</evidence>
<dbReference type="RefSeq" id="WP_189213262.1">
    <property type="nucleotide sequence ID" value="NZ_BMRB01000005.1"/>
</dbReference>
<evidence type="ECO:0000313" key="6">
    <source>
        <dbReference type="EMBL" id="GGS51041.1"/>
    </source>
</evidence>
<sequence length="307" mass="32301">MSDPGGWRPIAPVQVVQAGPERRNSPFALVAIFAMVLVGVLLIAVVGRASSGGFTTLVHGYATSVDAEVVPKEGQAQATLDTLARNPLMRPGSPLAQVACDLPELRTDSAGLEAYYRQAIGCLDQAWAKPLEAAGKPVRSPELTVADNPRGECGFAPDEDEAVAFYCAGDEVISMPRARLLDDAADDAGLHLAVLAHEYGHHVQALAGILGTAERRERAAEEQEELELSRRVELQANCFAGLFLAAARDRGDIDADTAEAAVAGFAYVEDSDSHGSANNQLLWAKAGYAGESTADCDTWSASPSSVA</sequence>
<protein>
    <recommendedName>
        <fullName evidence="8">Metalloprotease</fullName>
    </recommendedName>
</protein>
<keyword evidence="4 5" id="KW-0472">Membrane</keyword>
<comment type="caution">
    <text evidence="6">The sequence shown here is derived from an EMBL/GenBank/DDBJ whole genome shotgun (WGS) entry which is preliminary data.</text>
</comment>
<dbReference type="PANTHER" id="PTHR30168">
    <property type="entry name" value="PUTATIVE MEMBRANE PROTEIN YPFJ"/>
    <property type="match status" value="1"/>
</dbReference>
<feature type="transmembrane region" description="Helical" evidence="5">
    <location>
        <begin position="27"/>
        <end position="47"/>
    </location>
</feature>
<accession>A0A918LHC8</accession>
<evidence type="ECO:0000256" key="1">
    <source>
        <dbReference type="ARBA" id="ARBA00004167"/>
    </source>
</evidence>
<dbReference type="GO" id="GO:0016020">
    <property type="term" value="C:membrane"/>
    <property type="evidence" value="ECO:0007669"/>
    <property type="project" value="UniProtKB-SubCell"/>
</dbReference>
<dbReference type="Pfam" id="PF04228">
    <property type="entry name" value="Zn_peptidase"/>
    <property type="match status" value="1"/>
</dbReference>